<evidence type="ECO:0000313" key="2">
    <source>
        <dbReference type="Proteomes" id="UP000316993"/>
    </source>
</evidence>
<sequence length="60" mass="6752">MCRPPLVTPLADSFLALSEDFRRIAQEFADAEPARLAEVDRLAADLPIERIELTSRDEPL</sequence>
<proteinExistence type="predicted"/>
<comment type="caution">
    <text evidence="1">The sequence shown here is derived from an EMBL/GenBank/DDBJ whole genome shotgun (WGS) entry which is preliminary data.</text>
</comment>
<reference evidence="1 2" key="1">
    <citation type="submission" date="2019-06" db="EMBL/GenBank/DDBJ databases">
        <title>Genomic Encyclopedia of Archaeal and Bacterial Type Strains, Phase II (KMG-II): from individual species to whole genera.</title>
        <authorList>
            <person name="Goeker M."/>
        </authorList>
    </citation>
    <scope>NUCLEOTIDE SEQUENCE [LARGE SCALE GENOMIC DNA]</scope>
    <source>
        <strain evidence="1 2">DSM 7270</strain>
    </source>
</reference>
<gene>
    <name evidence="1" type="ORF">BDD18_3047</name>
</gene>
<dbReference type="Proteomes" id="UP000316993">
    <property type="component" value="Unassembled WGS sequence"/>
</dbReference>
<name>A0A543L198_9BURK</name>
<dbReference type="EMBL" id="VFPV01000003">
    <property type="protein sequence ID" value="TQN01103.1"/>
    <property type="molecule type" value="Genomic_DNA"/>
</dbReference>
<protein>
    <submittedName>
        <fullName evidence="1">Uncharacterized protein</fullName>
    </submittedName>
</protein>
<accession>A0A543L198</accession>
<evidence type="ECO:0000313" key="1">
    <source>
        <dbReference type="EMBL" id="TQN01103.1"/>
    </source>
</evidence>
<organism evidence="1 2">
    <name type="scientific">Acidovorax temperans</name>
    <dbReference type="NCBI Taxonomy" id="80878"/>
    <lineage>
        <taxon>Bacteria</taxon>
        <taxon>Pseudomonadati</taxon>
        <taxon>Pseudomonadota</taxon>
        <taxon>Betaproteobacteria</taxon>
        <taxon>Burkholderiales</taxon>
        <taxon>Comamonadaceae</taxon>
        <taxon>Acidovorax</taxon>
    </lineage>
</organism>
<dbReference type="AlphaFoldDB" id="A0A543L198"/>